<gene>
    <name evidence="1" type="ORF">GCM10009115_05050</name>
</gene>
<dbReference type="Proteomes" id="UP001500738">
    <property type="component" value="Unassembled WGS sequence"/>
</dbReference>
<name>A0ABN1LY95_9SPHN</name>
<proteinExistence type="predicted"/>
<keyword evidence="2" id="KW-1185">Reference proteome</keyword>
<evidence type="ECO:0000313" key="2">
    <source>
        <dbReference type="Proteomes" id="UP001500738"/>
    </source>
</evidence>
<comment type="caution">
    <text evidence="1">The sequence shown here is derived from an EMBL/GenBank/DDBJ whole genome shotgun (WGS) entry which is preliminary data.</text>
</comment>
<reference evidence="1 2" key="1">
    <citation type="journal article" date="2019" name="Int. J. Syst. Evol. Microbiol.">
        <title>The Global Catalogue of Microorganisms (GCM) 10K type strain sequencing project: providing services to taxonomists for standard genome sequencing and annotation.</title>
        <authorList>
            <consortium name="The Broad Institute Genomics Platform"/>
            <consortium name="The Broad Institute Genome Sequencing Center for Infectious Disease"/>
            <person name="Wu L."/>
            <person name="Ma J."/>
        </authorList>
    </citation>
    <scope>NUCLEOTIDE SEQUENCE [LARGE SCALE GENOMIC DNA]</scope>
    <source>
        <strain evidence="1 2">JCM 15910</strain>
    </source>
</reference>
<accession>A0ABN1LY95</accession>
<dbReference type="EMBL" id="BAAAFE010000003">
    <property type="protein sequence ID" value="GAA0861628.1"/>
    <property type="molecule type" value="Genomic_DNA"/>
</dbReference>
<protein>
    <submittedName>
        <fullName evidence="1">Uncharacterized protein</fullName>
    </submittedName>
</protein>
<sequence length="73" mass="7895">MKISAPSLKLDLAVTEIVVRDGEPVVMCRVGVYDATAKLDGKDVVAALRSLMKPSVLFAIVRLALRGKERGKK</sequence>
<organism evidence="1 2">
    <name type="scientific">Sphingopyxis soli</name>
    <dbReference type="NCBI Taxonomy" id="592051"/>
    <lineage>
        <taxon>Bacteria</taxon>
        <taxon>Pseudomonadati</taxon>
        <taxon>Pseudomonadota</taxon>
        <taxon>Alphaproteobacteria</taxon>
        <taxon>Sphingomonadales</taxon>
        <taxon>Sphingomonadaceae</taxon>
        <taxon>Sphingopyxis</taxon>
    </lineage>
</organism>
<dbReference type="RefSeq" id="WP_215355829.1">
    <property type="nucleotide sequence ID" value="NZ_BAAAFE010000003.1"/>
</dbReference>
<evidence type="ECO:0000313" key="1">
    <source>
        <dbReference type="EMBL" id="GAA0861628.1"/>
    </source>
</evidence>